<feature type="signal peptide" evidence="5">
    <location>
        <begin position="1"/>
        <end position="23"/>
    </location>
</feature>
<dbReference type="Pfam" id="PF22026">
    <property type="entry name" value="Alpha-amylase_C_2"/>
    <property type="match status" value="1"/>
</dbReference>
<dbReference type="PANTHER" id="PTHR10357:SF215">
    <property type="entry name" value="ALPHA-AMYLASE 1"/>
    <property type="match status" value="1"/>
</dbReference>
<evidence type="ECO:0000256" key="3">
    <source>
        <dbReference type="ARBA" id="ARBA00022729"/>
    </source>
</evidence>
<accession>A0ABW0LFX1</accession>
<keyword evidence="8" id="KW-1185">Reference proteome</keyword>
<dbReference type="RefSeq" id="WP_382349916.1">
    <property type="nucleotide sequence ID" value="NZ_JBHSMC010000011.1"/>
</dbReference>
<evidence type="ECO:0000256" key="1">
    <source>
        <dbReference type="ARBA" id="ARBA00001913"/>
    </source>
</evidence>
<comment type="caution">
    <text evidence="7">The sequence shown here is derived from an EMBL/GenBank/DDBJ whole genome shotgun (WGS) entry which is preliminary data.</text>
</comment>
<protein>
    <submittedName>
        <fullName evidence="7">Alpha-amylase family glycosyl hydrolase</fullName>
    </submittedName>
</protein>
<keyword evidence="7" id="KW-0378">Hydrolase</keyword>
<reference evidence="8" key="1">
    <citation type="journal article" date="2019" name="Int. J. Syst. Evol. Microbiol.">
        <title>The Global Catalogue of Microorganisms (GCM) 10K type strain sequencing project: providing services to taxonomists for standard genome sequencing and annotation.</title>
        <authorList>
            <consortium name="The Broad Institute Genomics Platform"/>
            <consortium name="The Broad Institute Genome Sequencing Center for Infectious Disease"/>
            <person name="Wu L."/>
            <person name="Ma J."/>
        </authorList>
    </citation>
    <scope>NUCLEOTIDE SEQUENCE [LARGE SCALE GENOMIC DNA]</scope>
    <source>
        <strain evidence="8">CGMCC 1.12237</strain>
    </source>
</reference>
<dbReference type="Proteomes" id="UP001596147">
    <property type="component" value="Unassembled WGS sequence"/>
</dbReference>
<feature type="chain" id="PRO_5047185974" evidence="5">
    <location>
        <begin position="24"/>
        <end position="462"/>
    </location>
</feature>
<name>A0ABW0LFX1_9BACI</name>
<sequence length="462" mass="53008">MLKKTFSILLLFSLIFTTVTVQADEVEDRKWEDEIIYSLIVDRFYNGNSENDFEVNMKDINSYNGGDFAGIEKRLDYLRDMGFTVIQLSSIFENEDGGYHGQWITDYYSPEQHFGTMKEFNKLVKAAHDKGIKIILEFPVLPNYSNTDIQDAAKWWVENTEIDGYKIPNVKSRSIEFWKQFIEIMKQENENFYVSAQDKVLSDTDMKALYSAGFDGVSTISLVQPLRDAFSNTNKSAQSLLELTKENSDLSGIQEVFFDNKDTTRFTRDMVESGAFPGSSWKLALTYLYTQPSVPVIFYATEIAVNGGEAPENIPLMNFRTDEELIDFITDLGKVRQEQPALTRGSMDILHEDNGLIAFKRQYESDTVVVVINNTDVDQNFIIPASDLEDEKELRGLLGTDLVRSDNGEYKIFIDREGMEIYKLTDKSGINVWFIIALFAVFGSFILFMYIAWKRGKNRIPE</sequence>
<dbReference type="EMBL" id="JBHSMC010000011">
    <property type="protein sequence ID" value="MFC5464688.1"/>
    <property type="molecule type" value="Genomic_DNA"/>
</dbReference>
<feature type="transmembrane region" description="Helical" evidence="4">
    <location>
        <begin position="432"/>
        <end position="453"/>
    </location>
</feature>
<dbReference type="SMART" id="SM00642">
    <property type="entry name" value="Aamy"/>
    <property type="match status" value="1"/>
</dbReference>
<dbReference type="Gene3D" id="2.60.40.1180">
    <property type="entry name" value="Golgi alpha-mannosidase II"/>
    <property type="match status" value="1"/>
</dbReference>
<dbReference type="Gene3D" id="3.20.20.80">
    <property type="entry name" value="Glycosidases"/>
    <property type="match status" value="2"/>
</dbReference>
<evidence type="ECO:0000256" key="2">
    <source>
        <dbReference type="ARBA" id="ARBA00022723"/>
    </source>
</evidence>
<dbReference type="InterPro" id="IPR017853">
    <property type="entry name" value="GH"/>
</dbReference>
<dbReference type="InterPro" id="IPR013780">
    <property type="entry name" value="Glyco_hydro_b"/>
</dbReference>
<dbReference type="InterPro" id="IPR006047">
    <property type="entry name" value="GH13_cat_dom"/>
</dbReference>
<keyword evidence="4" id="KW-0472">Membrane</keyword>
<keyword evidence="3 5" id="KW-0732">Signal</keyword>
<dbReference type="SUPFAM" id="SSF51011">
    <property type="entry name" value="Glycosyl hydrolase domain"/>
    <property type="match status" value="1"/>
</dbReference>
<evidence type="ECO:0000313" key="7">
    <source>
        <dbReference type="EMBL" id="MFC5464688.1"/>
    </source>
</evidence>
<keyword evidence="2" id="KW-0479">Metal-binding</keyword>
<keyword evidence="4" id="KW-0812">Transmembrane</keyword>
<comment type="cofactor">
    <cofactor evidence="1">
        <name>Ca(2+)</name>
        <dbReference type="ChEBI" id="CHEBI:29108"/>
    </cofactor>
</comment>
<gene>
    <name evidence="7" type="ORF">ACFPM4_07970</name>
</gene>
<dbReference type="InterPro" id="IPR054174">
    <property type="entry name" value="Alpha-amylase-like_C"/>
</dbReference>
<organism evidence="7 8">
    <name type="scientific">Lederbergia graminis</name>
    <dbReference type="NCBI Taxonomy" id="735518"/>
    <lineage>
        <taxon>Bacteria</taxon>
        <taxon>Bacillati</taxon>
        <taxon>Bacillota</taxon>
        <taxon>Bacilli</taxon>
        <taxon>Bacillales</taxon>
        <taxon>Bacillaceae</taxon>
        <taxon>Lederbergia</taxon>
    </lineage>
</organism>
<evidence type="ECO:0000313" key="8">
    <source>
        <dbReference type="Proteomes" id="UP001596147"/>
    </source>
</evidence>
<dbReference type="PANTHER" id="PTHR10357">
    <property type="entry name" value="ALPHA-AMYLASE FAMILY MEMBER"/>
    <property type="match status" value="1"/>
</dbReference>
<dbReference type="Pfam" id="PF00128">
    <property type="entry name" value="Alpha-amylase"/>
    <property type="match status" value="1"/>
</dbReference>
<keyword evidence="4" id="KW-1133">Transmembrane helix</keyword>
<feature type="domain" description="Glycosyl hydrolase family 13 catalytic" evidence="6">
    <location>
        <begin position="38"/>
        <end position="336"/>
    </location>
</feature>
<evidence type="ECO:0000256" key="5">
    <source>
        <dbReference type="SAM" id="SignalP"/>
    </source>
</evidence>
<evidence type="ECO:0000256" key="4">
    <source>
        <dbReference type="SAM" id="Phobius"/>
    </source>
</evidence>
<dbReference type="SUPFAM" id="SSF51445">
    <property type="entry name" value="(Trans)glycosidases"/>
    <property type="match status" value="1"/>
</dbReference>
<evidence type="ECO:0000259" key="6">
    <source>
        <dbReference type="SMART" id="SM00642"/>
    </source>
</evidence>
<dbReference type="GO" id="GO:0016787">
    <property type="term" value="F:hydrolase activity"/>
    <property type="evidence" value="ECO:0007669"/>
    <property type="project" value="UniProtKB-KW"/>
</dbReference>
<proteinExistence type="predicted"/>